<keyword evidence="1" id="KW-0812">Transmembrane</keyword>
<evidence type="ECO:0000313" key="3">
    <source>
        <dbReference type="Proteomes" id="UP000231279"/>
    </source>
</evidence>
<feature type="transmembrane region" description="Helical" evidence="1">
    <location>
        <begin position="59"/>
        <end position="90"/>
    </location>
</feature>
<evidence type="ECO:0008006" key="4">
    <source>
        <dbReference type="Google" id="ProtNLM"/>
    </source>
</evidence>
<comment type="caution">
    <text evidence="2">The sequence shown here is derived from an EMBL/GenBank/DDBJ whole genome shotgun (WGS) entry which is preliminary data.</text>
</comment>
<feature type="transmembrane region" description="Helical" evidence="1">
    <location>
        <begin position="33"/>
        <end position="53"/>
    </location>
</feature>
<gene>
    <name evidence="2" type="ORF">CDL12_13937</name>
</gene>
<keyword evidence="1" id="KW-1133">Transmembrane helix</keyword>
<sequence>MWDRDWCCCLIRKKLQKQPNQSSLLLTRVENEAVCWESISFSAIAGMLTSWLSRRRWRYLFLCLCSPFLLPLACASCPIICAVEICFLICRRRRKVSSSSDDELSRGGEGREVGLLQRYLEDQLMLVIELGGDCENVGDGGVDVEYFDSTRPLLQ</sequence>
<dbReference type="AlphaFoldDB" id="A0A2G9H7F3"/>
<keyword evidence="3" id="KW-1185">Reference proteome</keyword>
<dbReference type="EMBL" id="NKXS01002481">
    <property type="protein sequence ID" value="PIN13446.1"/>
    <property type="molecule type" value="Genomic_DNA"/>
</dbReference>
<dbReference type="PANTHER" id="PTHR36322">
    <property type="entry name" value="TRANSMEMBRANE PROTEIN"/>
    <property type="match status" value="1"/>
</dbReference>
<reference evidence="3" key="1">
    <citation type="journal article" date="2018" name="Gigascience">
        <title>Genome assembly of the Pink Ipe (Handroanthus impetiginosus, Bignoniaceae), a highly valued, ecologically keystone Neotropical timber forest tree.</title>
        <authorList>
            <person name="Silva-Junior O.B."/>
            <person name="Grattapaglia D."/>
            <person name="Novaes E."/>
            <person name="Collevatti R.G."/>
        </authorList>
    </citation>
    <scope>NUCLEOTIDE SEQUENCE [LARGE SCALE GENOMIC DNA]</scope>
    <source>
        <strain evidence="3">cv. UFG-1</strain>
    </source>
</reference>
<proteinExistence type="predicted"/>
<protein>
    <recommendedName>
        <fullName evidence="4">Transmembrane protein</fullName>
    </recommendedName>
</protein>
<dbReference type="Proteomes" id="UP000231279">
    <property type="component" value="Unassembled WGS sequence"/>
</dbReference>
<dbReference type="OrthoDB" id="1723207at2759"/>
<name>A0A2G9H7F3_9LAMI</name>
<evidence type="ECO:0000256" key="1">
    <source>
        <dbReference type="SAM" id="Phobius"/>
    </source>
</evidence>
<evidence type="ECO:0000313" key="2">
    <source>
        <dbReference type="EMBL" id="PIN13446.1"/>
    </source>
</evidence>
<keyword evidence="1" id="KW-0472">Membrane</keyword>
<accession>A0A2G9H7F3</accession>
<dbReference type="PANTHER" id="PTHR36322:SF3">
    <property type="entry name" value="TRANSMEMBRANE PROTEIN"/>
    <property type="match status" value="1"/>
</dbReference>
<organism evidence="2 3">
    <name type="scientific">Handroanthus impetiginosus</name>
    <dbReference type="NCBI Taxonomy" id="429701"/>
    <lineage>
        <taxon>Eukaryota</taxon>
        <taxon>Viridiplantae</taxon>
        <taxon>Streptophyta</taxon>
        <taxon>Embryophyta</taxon>
        <taxon>Tracheophyta</taxon>
        <taxon>Spermatophyta</taxon>
        <taxon>Magnoliopsida</taxon>
        <taxon>eudicotyledons</taxon>
        <taxon>Gunneridae</taxon>
        <taxon>Pentapetalae</taxon>
        <taxon>asterids</taxon>
        <taxon>lamiids</taxon>
        <taxon>Lamiales</taxon>
        <taxon>Bignoniaceae</taxon>
        <taxon>Crescentiina</taxon>
        <taxon>Tabebuia alliance</taxon>
        <taxon>Handroanthus</taxon>
    </lineage>
</organism>